<organism evidence="2 3">
    <name type="scientific">Vreelandella populi</name>
    <dbReference type="NCBI Taxonomy" id="2498858"/>
    <lineage>
        <taxon>Bacteria</taxon>
        <taxon>Pseudomonadati</taxon>
        <taxon>Pseudomonadota</taxon>
        <taxon>Gammaproteobacteria</taxon>
        <taxon>Oceanospirillales</taxon>
        <taxon>Halomonadaceae</taxon>
        <taxon>Vreelandella</taxon>
    </lineage>
</organism>
<dbReference type="RefSeq" id="WP_126950580.1">
    <property type="nucleotide sequence ID" value="NZ_RZHD01000005.1"/>
</dbReference>
<dbReference type="GO" id="GO:0043107">
    <property type="term" value="P:type IV pilus-dependent motility"/>
    <property type="evidence" value="ECO:0007669"/>
    <property type="project" value="InterPro"/>
</dbReference>
<keyword evidence="3" id="KW-1185">Reference proteome</keyword>
<feature type="transmembrane region" description="Helical" evidence="1">
    <location>
        <begin position="33"/>
        <end position="56"/>
    </location>
</feature>
<name>A0A433LD29_9GAMM</name>
<dbReference type="GO" id="GO:0043683">
    <property type="term" value="P:type IV pilus assembly"/>
    <property type="evidence" value="ECO:0007669"/>
    <property type="project" value="InterPro"/>
</dbReference>
<proteinExistence type="predicted"/>
<dbReference type="Gene3D" id="3.30.70.60">
    <property type="match status" value="1"/>
</dbReference>
<gene>
    <name evidence="2" type="ORF">ELY37_11145</name>
</gene>
<dbReference type="InterPro" id="IPR007445">
    <property type="entry name" value="PilO"/>
</dbReference>
<keyword evidence="1" id="KW-1133">Transmembrane helix</keyword>
<dbReference type="EMBL" id="RZHD01000005">
    <property type="protein sequence ID" value="RUR46515.1"/>
    <property type="molecule type" value="Genomic_DNA"/>
</dbReference>
<evidence type="ECO:0000256" key="1">
    <source>
        <dbReference type="SAM" id="Phobius"/>
    </source>
</evidence>
<comment type="caution">
    <text evidence="2">The sequence shown here is derived from an EMBL/GenBank/DDBJ whole genome shotgun (WGS) entry which is preliminary data.</text>
</comment>
<protein>
    <submittedName>
        <fullName evidence="2">Pilus assembly protein PilO</fullName>
    </submittedName>
</protein>
<keyword evidence="1" id="KW-0472">Membrane</keyword>
<reference evidence="2 3" key="1">
    <citation type="submission" date="2018-12" db="EMBL/GenBank/DDBJ databases">
        <title>three novel Halomonas strain isolated from plants.</title>
        <authorList>
            <person name="Sun C."/>
        </authorList>
    </citation>
    <scope>NUCLEOTIDE SEQUENCE [LARGE SCALE GENOMIC DNA]</scope>
    <source>
        <strain evidence="2 3">RC</strain>
    </source>
</reference>
<evidence type="ECO:0000313" key="2">
    <source>
        <dbReference type="EMBL" id="RUR46515.1"/>
    </source>
</evidence>
<dbReference type="OrthoDB" id="9802133at2"/>
<dbReference type="AlphaFoldDB" id="A0A433LD29"/>
<dbReference type="InterPro" id="IPR014717">
    <property type="entry name" value="Transl_elong_EF1B/ribsomal_bS6"/>
</dbReference>
<dbReference type="Proteomes" id="UP000286912">
    <property type="component" value="Unassembled WGS sequence"/>
</dbReference>
<accession>A0A433LD29</accession>
<evidence type="ECO:0000313" key="3">
    <source>
        <dbReference type="Proteomes" id="UP000286912"/>
    </source>
</evidence>
<sequence>MKGYVRQWREEWQRLRTLDWQALDLQEAGAWPWAVKVLSGVLVFLVALTLTGWWWAGDYRTALAAAQRQEVRLLNDYRGSVHAAGLLAHTRTQLAELEAQMVQVRATLMPHADTTVLLDSIINAADDNQLVIEAIQLQPAIARAAYIEYPLDIQVQGGYHQLAQFIRDISTLPRLITQHAFTLAPVDPQSDMLALKLVAKAYGEAGQTHDDERQEGPP</sequence>
<dbReference type="PANTHER" id="PTHR39555">
    <property type="entry name" value="FIMBRIAL ASSEMBLY PROTEIN PILO-LIKE PROTEIN-RELATED"/>
    <property type="match status" value="1"/>
</dbReference>
<dbReference type="Pfam" id="PF04350">
    <property type="entry name" value="PilO"/>
    <property type="match status" value="1"/>
</dbReference>
<dbReference type="PANTHER" id="PTHR39555:SF1">
    <property type="entry name" value="TYPE IV PILUS INNER MEMBRANE COMPONENT PILO"/>
    <property type="match status" value="1"/>
</dbReference>
<keyword evidence="1" id="KW-0812">Transmembrane</keyword>